<dbReference type="GO" id="GO:0004519">
    <property type="term" value="F:endonuclease activity"/>
    <property type="evidence" value="ECO:0007669"/>
    <property type="project" value="UniProtKB-KW"/>
</dbReference>
<dbReference type="Pfam" id="PF07453">
    <property type="entry name" value="NUMOD1"/>
    <property type="match status" value="1"/>
</dbReference>
<dbReference type="GO" id="GO:0003677">
    <property type="term" value="F:DNA binding"/>
    <property type="evidence" value="ECO:0007669"/>
    <property type="project" value="InterPro"/>
</dbReference>
<dbReference type="CDD" id="cd10445">
    <property type="entry name" value="GIY-YIG_bI1_like"/>
    <property type="match status" value="1"/>
</dbReference>
<evidence type="ECO:0000313" key="6">
    <source>
        <dbReference type="EMBL" id="QXU76318.1"/>
    </source>
</evidence>
<dbReference type="InterPro" id="IPR010896">
    <property type="entry name" value="NUMOD1"/>
</dbReference>
<proteinExistence type="predicted"/>
<protein>
    <submittedName>
        <fullName evidence="6">GIY-YIG endonuclease</fullName>
    </submittedName>
</protein>
<sequence>MRERSLNIVFATFVFTLKTILLCKYLSFRSFSTEINKGSRLPKGIEKSYYEPINQRTQIRLDNNGKIGVYAWENKINNKLYVGSGDPLYSRISDYYQSWYLEARNSLYIVRSLNKHTMSNFNLHILEYSDSENVIMCEQKWIDLLQPEYNLSPRAGSSKGYKHSPESIEKMKVSATGRKHTEEVKDLMSKNRTGSNNSFYNKKHTAETIERFKEIAKNREYVPVKGLEVEITDLETNTITVHSSIREAAKFLNSDIKTLLRREASQRDKGVNKLYKNRYVIYINRNP</sequence>
<dbReference type="SUPFAM" id="SSF82771">
    <property type="entry name" value="GIY-YIG endonuclease"/>
    <property type="match status" value="1"/>
</dbReference>
<dbReference type="SMART" id="SM00465">
    <property type="entry name" value="GIYc"/>
    <property type="match status" value="1"/>
</dbReference>
<evidence type="ECO:0000259" key="5">
    <source>
        <dbReference type="PROSITE" id="PS50164"/>
    </source>
</evidence>
<dbReference type="SUPFAM" id="SSF64496">
    <property type="entry name" value="DNA-binding domain of intron-encoded endonucleases"/>
    <property type="match status" value="1"/>
</dbReference>
<feature type="domain" description="GIY-YIG" evidence="5">
    <location>
        <begin position="65"/>
        <end position="151"/>
    </location>
</feature>
<dbReference type="EMBL" id="MN564945">
    <property type="protein sequence ID" value="QXU76318.1"/>
    <property type="molecule type" value="Genomic_DNA"/>
</dbReference>
<dbReference type="InterPro" id="IPR003611">
    <property type="entry name" value="NUMOD3"/>
</dbReference>
<dbReference type="NCBIfam" id="TIGR01453">
    <property type="entry name" value="grpIintron_endo"/>
    <property type="match status" value="1"/>
</dbReference>
<organism evidence="6">
    <name type="scientific">Trichoderma harzianum</name>
    <name type="common">Hypocrea lixii</name>
    <dbReference type="NCBI Taxonomy" id="5544"/>
    <lineage>
        <taxon>Eukaryota</taxon>
        <taxon>Fungi</taxon>
        <taxon>Dikarya</taxon>
        <taxon>Ascomycota</taxon>
        <taxon>Pezizomycotina</taxon>
        <taxon>Sordariomycetes</taxon>
        <taxon>Hypocreomycetidae</taxon>
        <taxon>Hypocreales</taxon>
        <taxon>Hypocreaceae</taxon>
        <taxon>Trichoderma</taxon>
    </lineage>
</organism>
<dbReference type="PROSITE" id="PS50164">
    <property type="entry name" value="GIY_YIG"/>
    <property type="match status" value="1"/>
</dbReference>
<dbReference type="SMART" id="SM00496">
    <property type="entry name" value="IENR2"/>
    <property type="match status" value="3"/>
</dbReference>
<dbReference type="Pfam" id="PF01541">
    <property type="entry name" value="GIY-YIG"/>
    <property type="match status" value="1"/>
</dbReference>
<evidence type="ECO:0000256" key="1">
    <source>
        <dbReference type="ARBA" id="ARBA00010045"/>
    </source>
</evidence>
<dbReference type="AlphaFoldDB" id="A0A8F7CJV7"/>
<dbReference type="InterPro" id="IPR035901">
    <property type="entry name" value="GIY-YIG_endonuc_sf"/>
</dbReference>
<geneLocation type="mitochondrion" evidence="6"/>
<dbReference type="GO" id="GO:0016787">
    <property type="term" value="F:hydrolase activity"/>
    <property type="evidence" value="ECO:0007669"/>
    <property type="project" value="UniProtKB-KW"/>
</dbReference>
<name>A0A8F7CJV7_TRIHA</name>
<dbReference type="SMART" id="SM00497">
    <property type="entry name" value="IENR1"/>
    <property type="match status" value="1"/>
</dbReference>
<dbReference type="Gene3D" id="3.40.1440.10">
    <property type="entry name" value="GIY-YIG endonuclease"/>
    <property type="match status" value="1"/>
</dbReference>
<dbReference type="InterPro" id="IPR006350">
    <property type="entry name" value="Intron_endoG1"/>
</dbReference>
<dbReference type="InterPro" id="IPR003647">
    <property type="entry name" value="Intron_nuc_1_rpt"/>
</dbReference>
<keyword evidence="2" id="KW-0540">Nuclease</keyword>
<dbReference type="InterPro" id="IPR000305">
    <property type="entry name" value="GIY-YIG_endonuc"/>
</dbReference>
<accession>A0A8F7CJV7</accession>
<keyword evidence="4" id="KW-0378">Hydrolase</keyword>
<evidence type="ECO:0000256" key="4">
    <source>
        <dbReference type="ARBA" id="ARBA00022801"/>
    </source>
</evidence>
<reference evidence="6" key="1">
    <citation type="journal article" date="2021" name="Microorganisms">
        <title>An Update on Trichoderma Mitogenomes: Complete De Novo Mitochondrial Genome of the Fungal Biocontrol Agent Trichoderma harzianum (Hypocreales, Sordariomycetes), an Ex-Neotype Strain CBS 226.95, and Tracing the Evolutionary Divergences of Mitogenomes in Trichoderma.</title>
        <authorList>
            <person name="Kwak Y."/>
        </authorList>
    </citation>
    <scope>NUCLEOTIDE SEQUENCE</scope>
    <source>
        <strain evidence="6">CBS 226.95</strain>
    </source>
</reference>
<keyword evidence="6" id="KW-0496">Mitochondrion</keyword>
<keyword evidence="3 6" id="KW-0255">Endonuclease</keyword>
<evidence type="ECO:0000256" key="2">
    <source>
        <dbReference type="ARBA" id="ARBA00022722"/>
    </source>
</evidence>
<comment type="similarity">
    <text evidence="1">To endonucleases of group I introns of fungi and phage.</text>
</comment>
<evidence type="ECO:0000256" key="3">
    <source>
        <dbReference type="ARBA" id="ARBA00022759"/>
    </source>
</evidence>
<dbReference type="Pfam" id="PF07460">
    <property type="entry name" value="NUMOD3"/>
    <property type="match status" value="1"/>
</dbReference>